<dbReference type="PROSITE" id="PS50297">
    <property type="entry name" value="ANK_REP_REGION"/>
    <property type="match status" value="1"/>
</dbReference>
<gene>
    <name evidence="13" type="ORF">PPROV_000980300</name>
</gene>
<accession>A0A830HWD3</accession>
<dbReference type="EC" id="3.5.1.98" evidence="3"/>
<keyword evidence="9" id="KW-0539">Nucleus</keyword>
<feature type="compositionally biased region" description="Low complexity" evidence="11">
    <location>
        <begin position="715"/>
        <end position="724"/>
    </location>
</feature>
<name>A0A830HWD3_9CHLO</name>
<keyword evidence="10" id="KW-0040">ANK repeat</keyword>
<feature type="domain" description="Histone deacetylase" evidence="12">
    <location>
        <begin position="457"/>
        <end position="634"/>
    </location>
</feature>
<dbReference type="SUPFAM" id="SSF52768">
    <property type="entry name" value="Arginase/deacetylase"/>
    <property type="match status" value="3"/>
</dbReference>
<keyword evidence="7" id="KW-0805">Transcription regulation</keyword>
<dbReference type="AlphaFoldDB" id="A0A830HWD3"/>
<evidence type="ECO:0000256" key="9">
    <source>
        <dbReference type="ARBA" id="ARBA00023242"/>
    </source>
</evidence>
<protein>
    <recommendedName>
        <fullName evidence="3">histone deacetylase</fullName>
        <ecNumber evidence="3">3.5.1.98</ecNumber>
    </recommendedName>
</protein>
<dbReference type="PROSITE" id="PS50088">
    <property type="entry name" value="ANK_REPEAT"/>
    <property type="match status" value="2"/>
</dbReference>
<evidence type="ECO:0000256" key="7">
    <source>
        <dbReference type="ARBA" id="ARBA00023015"/>
    </source>
</evidence>
<feature type="compositionally biased region" description="Basic and acidic residues" evidence="11">
    <location>
        <begin position="848"/>
        <end position="860"/>
    </location>
</feature>
<dbReference type="InterPro" id="IPR023696">
    <property type="entry name" value="Ureohydrolase_dom_sf"/>
</dbReference>
<feature type="domain" description="Histone deacetylase" evidence="12">
    <location>
        <begin position="686"/>
        <end position="840"/>
    </location>
</feature>
<evidence type="ECO:0000256" key="10">
    <source>
        <dbReference type="PROSITE-ProRule" id="PRU00023"/>
    </source>
</evidence>
<evidence type="ECO:0000256" key="6">
    <source>
        <dbReference type="ARBA" id="ARBA00022853"/>
    </source>
</evidence>
<dbReference type="PANTHER" id="PTHR10625">
    <property type="entry name" value="HISTONE DEACETYLASE HDAC1-RELATED"/>
    <property type="match status" value="1"/>
</dbReference>
<evidence type="ECO:0000313" key="13">
    <source>
        <dbReference type="EMBL" id="GHP11073.1"/>
    </source>
</evidence>
<keyword evidence="6" id="KW-0156">Chromatin regulator</keyword>
<proteinExistence type="inferred from homology"/>
<feature type="region of interest" description="Disordered" evidence="11">
    <location>
        <begin position="847"/>
        <end position="905"/>
    </location>
</feature>
<keyword evidence="14" id="KW-1185">Reference proteome</keyword>
<dbReference type="InterPro" id="IPR036770">
    <property type="entry name" value="Ankyrin_rpt-contain_sf"/>
</dbReference>
<organism evidence="13 14">
    <name type="scientific">Pycnococcus provasolii</name>
    <dbReference type="NCBI Taxonomy" id="41880"/>
    <lineage>
        <taxon>Eukaryota</taxon>
        <taxon>Viridiplantae</taxon>
        <taxon>Chlorophyta</taxon>
        <taxon>Pseudoscourfieldiophyceae</taxon>
        <taxon>Pseudoscourfieldiales</taxon>
        <taxon>Pycnococcaceae</taxon>
        <taxon>Pycnococcus</taxon>
    </lineage>
</organism>
<evidence type="ECO:0000256" key="4">
    <source>
        <dbReference type="ARBA" id="ARBA00022491"/>
    </source>
</evidence>
<dbReference type="EMBL" id="BNJQ01000032">
    <property type="protein sequence ID" value="GHP11073.1"/>
    <property type="molecule type" value="Genomic_DNA"/>
</dbReference>
<evidence type="ECO:0000256" key="1">
    <source>
        <dbReference type="ARBA" id="ARBA00004123"/>
    </source>
</evidence>
<dbReference type="InterPro" id="IPR002110">
    <property type="entry name" value="Ankyrin_rpt"/>
</dbReference>
<dbReference type="Gene3D" id="3.40.800.20">
    <property type="entry name" value="Histone deacetylase domain"/>
    <property type="match status" value="2"/>
</dbReference>
<keyword evidence="5" id="KW-0378">Hydrolase</keyword>
<feature type="region of interest" description="Disordered" evidence="11">
    <location>
        <begin position="123"/>
        <end position="148"/>
    </location>
</feature>
<dbReference type="GO" id="GO:0000118">
    <property type="term" value="C:histone deacetylase complex"/>
    <property type="evidence" value="ECO:0007669"/>
    <property type="project" value="TreeGrafter"/>
</dbReference>
<evidence type="ECO:0000256" key="11">
    <source>
        <dbReference type="SAM" id="MobiDB-lite"/>
    </source>
</evidence>
<keyword evidence="4" id="KW-0678">Repressor</keyword>
<feature type="region of interest" description="Disordered" evidence="11">
    <location>
        <begin position="712"/>
        <end position="732"/>
    </location>
</feature>
<dbReference type="OrthoDB" id="564793at2759"/>
<dbReference type="SUPFAM" id="SSF48403">
    <property type="entry name" value="Ankyrin repeat"/>
    <property type="match status" value="1"/>
</dbReference>
<comment type="caution">
    <text evidence="13">The sequence shown here is derived from an EMBL/GenBank/DDBJ whole genome shotgun (WGS) entry which is preliminary data.</text>
</comment>
<reference evidence="13" key="1">
    <citation type="submission" date="2020-10" db="EMBL/GenBank/DDBJ databases">
        <title>Unveiling of a novel bifunctional photoreceptor, Dualchrome1, isolated from a cosmopolitan green alga.</title>
        <authorList>
            <person name="Suzuki S."/>
            <person name="Kawachi M."/>
        </authorList>
    </citation>
    <scope>NUCLEOTIDE SEQUENCE</scope>
    <source>
        <strain evidence="13">NIES 2893</strain>
    </source>
</reference>
<dbReference type="GO" id="GO:0141221">
    <property type="term" value="F:histone deacetylase activity, hydrolytic mechanism"/>
    <property type="evidence" value="ECO:0007669"/>
    <property type="project" value="UniProtKB-EC"/>
</dbReference>
<feature type="region of interest" description="Disordered" evidence="11">
    <location>
        <begin position="180"/>
        <end position="200"/>
    </location>
</feature>
<dbReference type="Pfam" id="PF12796">
    <property type="entry name" value="Ank_2"/>
    <property type="match status" value="1"/>
</dbReference>
<comment type="similarity">
    <text evidence="2">Belongs to the histone deacetylase family. HD type 2 subfamily.</text>
</comment>
<evidence type="ECO:0000259" key="12">
    <source>
        <dbReference type="Pfam" id="PF00850"/>
    </source>
</evidence>
<feature type="repeat" description="ANK" evidence="10">
    <location>
        <begin position="288"/>
        <end position="324"/>
    </location>
</feature>
<evidence type="ECO:0000256" key="2">
    <source>
        <dbReference type="ARBA" id="ARBA00007738"/>
    </source>
</evidence>
<keyword evidence="8" id="KW-0804">Transcription</keyword>
<feature type="repeat" description="ANK" evidence="10">
    <location>
        <begin position="362"/>
        <end position="394"/>
    </location>
</feature>
<dbReference type="GO" id="GO:0040029">
    <property type="term" value="P:epigenetic regulation of gene expression"/>
    <property type="evidence" value="ECO:0007669"/>
    <property type="project" value="TreeGrafter"/>
</dbReference>
<dbReference type="Proteomes" id="UP000660262">
    <property type="component" value="Unassembled WGS sequence"/>
</dbReference>
<feature type="region of interest" description="Disordered" evidence="11">
    <location>
        <begin position="1"/>
        <end position="31"/>
    </location>
</feature>
<dbReference type="InterPro" id="IPR023801">
    <property type="entry name" value="His_deacetylse_dom"/>
</dbReference>
<comment type="subcellular location">
    <subcellularLocation>
        <location evidence="1">Nucleus</location>
    </subcellularLocation>
</comment>
<sequence length="1014" mass="104434">MVRASRVGDGWDRTDEAGYPSWSSAHDHAHDDENPCLVDVALDDDGELHTEKPPGTMTADGCEVANDSGGGCGDDDNVAANGGGSTPNQDTDAGAGDAGDAGGAGGSASGGLVGVLGLAQAVPKRRRTKLAGSDAGDEHEDLPVLPPAAVDDDDALLVTPPPTKVARLSLVIPDELAAAAGAEDQMQGGSGTRHGPYDDDDDDEAMAAAFEAPPRTPATVTRALTAAAGDLHHAVASADVDEVHRLLVNADTHAAGAAPSASEGQALRGGAAVLGGAARRLANTRSTAGFTPLSVAAALSDERRAATLCSLLLWHGSDVGVTNTNDTRTAMHWAAETGNVAALRAMLGREEGRDALHWRDDAGDTALHCASRWGRAECIAVLAEHGADPRLLTADTLEDAVAVSGQRRDEGFRNASAMRRARSASRRALYTSFPRLRLLVLHHADCQTHALSSSSDHQESPLRIPSILTKLTRTLQPHEVLTMDAFAPASWACVARAHTPAYVKTLAALHRDVSPTSPLAFTPALRVARKRIDSTAAGGVASTPLAVAIARAKEESSDTYFTKGSLAAALRASGAAIEATRRVLLGEHKAAFVCVRPPGHHAGPDGPTDDGGSCGFCLLNHVAIAALDALAQGGVGTAAVGGVGGYGPATGAMHPPQGVSAGAWQRPNALLRSAAGVGTTARDSPSDSWAVSSSVAQAATAAATAAMSLGGTVMPATTDPDATVMPPPPPPTHLRSVEDLRMTAGFPAAVPTNDAPVRRACRRVAILDFDIHHGNGTEAICRAWTKAQRLRGDVVAANALLFISVHLWHQPSPEEEFYPGSGLDDDLPCNIVNVPLEPLWKAAAEAETAEKSEKEKKTEDADAAAIDVVEEKNGDTIARAVENDSGGGDEGGDGDDITESPSLPSGRAEFRKAIEDRVLPPLRAHGPDLIFLSSGFDGLLGDIGNSRLGLPGIDLRVSDFEFVTERVRSVATACDAPIVSILEGGYGAAGGRGGDLQRDGLASAASAHARALIL</sequence>
<dbReference type="Gene3D" id="1.25.40.20">
    <property type="entry name" value="Ankyrin repeat-containing domain"/>
    <property type="match status" value="1"/>
</dbReference>
<dbReference type="InterPro" id="IPR037138">
    <property type="entry name" value="His_deacetylse_dom_sf"/>
</dbReference>
<dbReference type="SMART" id="SM00248">
    <property type="entry name" value="ANK"/>
    <property type="match status" value="3"/>
</dbReference>
<evidence type="ECO:0000256" key="3">
    <source>
        <dbReference type="ARBA" id="ARBA00012111"/>
    </source>
</evidence>
<evidence type="ECO:0000256" key="8">
    <source>
        <dbReference type="ARBA" id="ARBA00023163"/>
    </source>
</evidence>
<evidence type="ECO:0000256" key="5">
    <source>
        <dbReference type="ARBA" id="ARBA00022801"/>
    </source>
</evidence>
<feature type="region of interest" description="Disordered" evidence="11">
    <location>
        <begin position="43"/>
        <end position="104"/>
    </location>
</feature>
<dbReference type="Pfam" id="PF00850">
    <property type="entry name" value="Hist_deacetyl"/>
    <property type="match status" value="3"/>
</dbReference>
<feature type="domain" description="Histone deacetylase" evidence="12">
    <location>
        <begin position="905"/>
        <end position="987"/>
    </location>
</feature>
<evidence type="ECO:0000313" key="14">
    <source>
        <dbReference type="Proteomes" id="UP000660262"/>
    </source>
</evidence>
<dbReference type="PANTHER" id="PTHR10625:SF5">
    <property type="entry name" value="HISTONE DEACETYLASE"/>
    <property type="match status" value="1"/>
</dbReference>